<name>A0A9P7J862_9AGAM</name>
<evidence type="ECO:0000313" key="2">
    <source>
        <dbReference type="EMBL" id="KAG1807451.1"/>
    </source>
</evidence>
<keyword evidence="3" id="KW-1185">Reference proteome</keyword>
<dbReference type="Proteomes" id="UP000807769">
    <property type="component" value="Unassembled WGS sequence"/>
</dbReference>
<proteinExistence type="predicted"/>
<organism evidence="2 3">
    <name type="scientific">Suillus subaureus</name>
    <dbReference type="NCBI Taxonomy" id="48587"/>
    <lineage>
        <taxon>Eukaryota</taxon>
        <taxon>Fungi</taxon>
        <taxon>Dikarya</taxon>
        <taxon>Basidiomycota</taxon>
        <taxon>Agaricomycotina</taxon>
        <taxon>Agaricomycetes</taxon>
        <taxon>Agaricomycetidae</taxon>
        <taxon>Boletales</taxon>
        <taxon>Suillineae</taxon>
        <taxon>Suillaceae</taxon>
        <taxon>Suillus</taxon>
    </lineage>
</organism>
<comment type="caution">
    <text evidence="2">The sequence shown here is derived from an EMBL/GenBank/DDBJ whole genome shotgun (WGS) entry which is preliminary data.</text>
</comment>
<evidence type="ECO:0000313" key="3">
    <source>
        <dbReference type="Proteomes" id="UP000807769"/>
    </source>
</evidence>
<keyword evidence="1" id="KW-0812">Transmembrane</keyword>
<keyword evidence="1" id="KW-0472">Membrane</keyword>
<dbReference type="EMBL" id="JABBWG010000043">
    <property type="protein sequence ID" value="KAG1807451.1"/>
    <property type="molecule type" value="Genomic_DNA"/>
</dbReference>
<evidence type="ECO:0000256" key="1">
    <source>
        <dbReference type="SAM" id="Phobius"/>
    </source>
</evidence>
<dbReference type="AlphaFoldDB" id="A0A9P7J862"/>
<sequence>MCTLHLSRARGRDGVRLLQDFDKNLLSAILSSSTSLFGTIVGFSLFGLALAAHFGQLGIKKRNLLQSECPHSPQHSLCHSYDTDTDVVSRPRRTCIVNGYAGHTCGTNVQRLCLRRGVR</sequence>
<gene>
    <name evidence="2" type="ORF">BJ212DRAFT_1386774</name>
</gene>
<accession>A0A9P7J862</accession>
<dbReference type="RefSeq" id="XP_041188054.1">
    <property type="nucleotide sequence ID" value="XM_041336849.1"/>
</dbReference>
<feature type="transmembrane region" description="Helical" evidence="1">
    <location>
        <begin position="25"/>
        <end position="52"/>
    </location>
</feature>
<dbReference type="GeneID" id="64630865"/>
<keyword evidence="1" id="KW-1133">Transmembrane helix</keyword>
<reference evidence="2" key="1">
    <citation type="journal article" date="2020" name="New Phytol.">
        <title>Comparative genomics reveals dynamic genome evolution in host specialist ectomycorrhizal fungi.</title>
        <authorList>
            <person name="Lofgren L.A."/>
            <person name="Nguyen N.H."/>
            <person name="Vilgalys R."/>
            <person name="Ruytinx J."/>
            <person name="Liao H.L."/>
            <person name="Branco S."/>
            <person name="Kuo A."/>
            <person name="LaButti K."/>
            <person name="Lipzen A."/>
            <person name="Andreopoulos W."/>
            <person name="Pangilinan J."/>
            <person name="Riley R."/>
            <person name="Hundley H."/>
            <person name="Na H."/>
            <person name="Barry K."/>
            <person name="Grigoriev I.V."/>
            <person name="Stajich J.E."/>
            <person name="Kennedy P.G."/>
        </authorList>
    </citation>
    <scope>NUCLEOTIDE SEQUENCE</scope>
    <source>
        <strain evidence="2">MN1</strain>
    </source>
</reference>
<protein>
    <submittedName>
        <fullName evidence="2">Uncharacterized protein</fullName>
    </submittedName>
</protein>